<evidence type="ECO:0000313" key="2">
    <source>
        <dbReference type="EMBL" id="KAB1441358.1"/>
    </source>
</evidence>
<dbReference type="GO" id="GO:0016874">
    <property type="term" value="F:ligase activity"/>
    <property type="evidence" value="ECO:0007669"/>
    <property type="project" value="UniProtKB-KW"/>
</dbReference>
<reference evidence="2 3" key="1">
    <citation type="journal article" date="2017" name="Int. J. Syst. Evol. Microbiol.">
        <title>Desulfovibrio senegalensis sp. nov., a mesophilic sulfate reducer isolated from marine sediment.</title>
        <authorList>
            <person name="Thioye A."/>
            <person name="Gam Z.B.A."/>
            <person name="Mbengue M."/>
            <person name="Cayol J.L."/>
            <person name="Joseph-Bartoli M."/>
            <person name="Toure-Kane C."/>
            <person name="Labat M."/>
        </authorList>
    </citation>
    <scope>NUCLEOTIDE SEQUENCE [LARGE SCALE GENOMIC DNA]</scope>
    <source>
        <strain evidence="2 3">DSM 101509</strain>
    </source>
</reference>
<dbReference type="Pfam" id="PF00501">
    <property type="entry name" value="AMP-binding"/>
    <property type="match status" value="1"/>
</dbReference>
<dbReference type="PANTHER" id="PTHR36932">
    <property type="entry name" value="CAPSULAR POLYSACCHARIDE BIOSYNTHESIS PROTEIN"/>
    <property type="match status" value="1"/>
</dbReference>
<dbReference type="Gene3D" id="3.40.50.12780">
    <property type="entry name" value="N-terminal domain of ligase-like"/>
    <property type="match status" value="1"/>
</dbReference>
<gene>
    <name evidence="2" type="ORF">F8A88_10430</name>
</gene>
<dbReference type="InterPro" id="IPR042099">
    <property type="entry name" value="ANL_N_sf"/>
</dbReference>
<sequence length="459" mass="48647">MSNPLLDQWLARRTGGASTPESLAAWQLEQVRRTVAHARENSPFYARRLAHAEPQAIATMDDLAALPVTRPEDLQRDSDAFLCVSRDEIARIVTLRSSGTTGEPKRIFHTRGDLERTVDYFAHGMGAMTRPGQGVLVLLPGTTQGGVARLLGESLERLGARPELFGPLEYGSSQSVDEAVDHILVHGVHTVVGSPAHVNVLARAWQRRGLGRSTIESVLLCWDSVFPAVVRNVEQAFGCRVFEHWGMVETGLGGAVSCAPDSGMHVRAADILVQVANPETGANLPDGQWGEIVVTTLSRRGMPLIRYATGDRGRLLPGSCPCGHPAPRLDRISGRLCSALPLGKAGTLEYGVVANAVYGVDGVADFSAQAVFSNPAHGSRHGPALRVGLSIVPGTDTEQAMAQACAALKENGLCNVEFHVAAQGGPAEPGLAKRRITNANGIGAHEESCQGNRSASGIG</sequence>
<dbReference type="NCBIfam" id="NF045666">
    <property type="entry name" value="DVU1553_fam_AMP"/>
    <property type="match status" value="1"/>
</dbReference>
<name>A0A6N6N1T8_9BACT</name>
<protein>
    <submittedName>
        <fullName evidence="2">Phenylacetate--CoA ligase family protein</fullName>
    </submittedName>
</protein>
<evidence type="ECO:0000313" key="3">
    <source>
        <dbReference type="Proteomes" id="UP000438699"/>
    </source>
</evidence>
<dbReference type="InterPro" id="IPR000873">
    <property type="entry name" value="AMP-dep_synth/lig_dom"/>
</dbReference>
<dbReference type="PANTHER" id="PTHR36932:SF1">
    <property type="entry name" value="CAPSULAR POLYSACCHARIDE BIOSYNTHESIS PROTEIN"/>
    <property type="match status" value="1"/>
</dbReference>
<dbReference type="Proteomes" id="UP000438699">
    <property type="component" value="Unassembled WGS sequence"/>
</dbReference>
<organism evidence="2 3">
    <name type="scientific">Pseudodesulfovibrio senegalensis</name>
    <dbReference type="NCBI Taxonomy" id="1721087"/>
    <lineage>
        <taxon>Bacteria</taxon>
        <taxon>Pseudomonadati</taxon>
        <taxon>Thermodesulfobacteriota</taxon>
        <taxon>Desulfovibrionia</taxon>
        <taxon>Desulfovibrionales</taxon>
        <taxon>Desulfovibrionaceae</taxon>
    </lineage>
</organism>
<comment type="caution">
    <text evidence="2">The sequence shown here is derived from an EMBL/GenBank/DDBJ whole genome shotgun (WGS) entry which is preliminary data.</text>
</comment>
<feature type="domain" description="AMP-dependent synthetase/ligase" evidence="1">
    <location>
        <begin position="97"/>
        <end position="295"/>
    </location>
</feature>
<dbReference type="SUPFAM" id="SSF56801">
    <property type="entry name" value="Acetyl-CoA synthetase-like"/>
    <property type="match status" value="1"/>
</dbReference>
<dbReference type="OrthoDB" id="5484550at2"/>
<accession>A0A6N6N1T8</accession>
<keyword evidence="2" id="KW-0436">Ligase</keyword>
<keyword evidence="3" id="KW-1185">Reference proteome</keyword>
<dbReference type="EMBL" id="WAIE01000004">
    <property type="protein sequence ID" value="KAB1441358.1"/>
    <property type="molecule type" value="Genomic_DNA"/>
</dbReference>
<dbReference type="RefSeq" id="WP_151151101.1">
    <property type="nucleotide sequence ID" value="NZ_WAIE01000004.1"/>
</dbReference>
<dbReference type="InterPro" id="IPR053158">
    <property type="entry name" value="CapK_Type1_Caps_Biosynth"/>
</dbReference>
<dbReference type="AlphaFoldDB" id="A0A6N6N1T8"/>
<evidence type="ECO:0000259" key="1">
    <source>
        <dbReference type="Pfam" id="PF00501"/>
    </source>
</evidence>
<proteinExistence type="predicted"/>